<dbReference type="AlphaFoldDB" id="A0A2Z4AME4"/>
<dbReference type="Gene3D" id="3.40.710.10">
    <property type="entry name" value="DD-peptidase/beta-lactamase superfamily"/>
    <property type="match status" value="1"/>
</dbReference>
<dbReference type="InterPro" id="IPR001466">
    <property type="entry name" value="Beta-lactam-related"/>
</dbReference>
<dbReference type="GO" id="GO:0016787">
    <property type="term" value="F:hydrolase activity"/>
    <property type="evidence" value="ECO:0007669"/>
    <property type="project" value="UniProtKB-KW"/>
</dbReference>
<keyword evidence="1" id="KW-0378">Hydrolase</keyword>
<gene>
    <name evidence="4" type="ORF">DF168_01453</name>
</gene>
<feature type="region of interest" description="Disordered" evidence="2">
    <location>
        <begin position="53"/>
        <end position="72"/>
    </location>
</feature>
<evidence type="ECO:0000256" key="2">
    <source>
        <dbReference type="SAM" id="MobiDB-lite"/>
    </source>
</evidence>
<dbReference type="PANTHER" id="PTHR43283">
    <property type="entry name" value="BETA-LACTAMASE-RELATED"/>
    <property type="match status" value="1"/>
</dbReference>
<evidence type="ECO:0000256" key="1">
    <source>
        <dbReference type="ARBA" id="ARBA00022801"/>
    </source>
</evidence>
<dbReference type="SUPFAM" id="SSF56601">
    <property type="entry name" value="beta-lactamase/transpeptidase-like"/>
    <property type="match status" value="1"/>
</dbReference>
<feature type="domain" description="Beta-lactamase-related" evidence="3">
    <location>
        <begin position="103"/>
        <end position="365"/>
    </location>
</feature>
<dbReference type="Pfam" id="PF00144">
    <property type="entry name" value="Beta-lactamase"/>
    <property type="match status" value="1"/>
</dbReference>
<name>A0A2Z4AME4_9BACT</name>
<dbReference type="InterPro" id="IPR050789">
    <property type="entry name" value="Diverse_Enzym_Activities"/>
</dbReference>
<dbReference type="EMBL" id="CP029803">
    <property type="protein sequence ID" value="AWT60250.1"/>
    <property type="molecule type" value="Genomic_DNA"/>
</dbReference>
<evidence type="ECO:0000313" key="5">
    <source>
        <dbReference type="Proteomes" id="UP000247465"/>
    </source>
</evidence>
<dbReference type="Proteomes" id="UP000247465">
    <property type="component" value="Chromosome"/>
</dbReference>
<organism evidence="4 5">
    <name type="scientific">Candidatus Moanibacter tarae</name>
    <dbReference type="NCBI Taxonomy" id="2200854"/>
    <lineage>
        <taxon>Bacteria</taxon>
        <taxon>Pseudomonadati</taxon>
        <taxon>Verrucomicrobiota</taxon>
        <taxon>Opitutia</taxon>
        <taxon>Puniceicoccales</taxon>
        <taxon>Puniceicoccales incertae sedis</taxon>
        <taxon>Candidatus Moanibacter</taxon>
    </lineage>
</organism>
<sequence>MRVSYANKKPSIADYYPSPHQWEQIDPSNAGFDPRKLAESLVFAAETETDFPTDLRKKIPNGKRHPFDRQLGPIKDRSAPSGVILKGGYLLGQFGPVDSIEVTFSVTKSYISAAAGLAYDDGLINDLDDRVGSSISDGGFDSSQNIDITWRQLLQQTSEWEGELFGIPDWIDRGRQVNSASSMEAGTIGESASKNETLNALEPPGTFWEYNDVRVNRTALSLLRLFHTSLPEIISSRIMTPIGASQSWEWHGYDTSWVEEGGRNIQSVSGGGHWGGGIWINAFDHARFGLLYLRRGRWRNLQLLSQDWIGKTLTPCLINQDYGLLWWLNQNNTISDLASPQSFAARGAGGNIIFVVPERDLVIVLRWCGDSKIVIDRILNSQNN</sequence>
<dbReference type="PANTHER" id="PTHR43283:SF11">
    <property type="entry name" value="BETA-LACTAMASE-RELATED DOMAIN-CONTAINING PROTEIN"/>
    <property type="match status" value="1"/>
</dbReference>
<protein>
    <recommendedName>
        <fullName evidence="3">Beta-lactamase-related domain-containing protein</fullName>
    </recommendedName>
</protein>
<dbReference type="InterPro" id="IPR012338">
    <property type="entry name" value="Beta-lactam/transpept-like"/>
</dbReference>
<accession>A0A2Z4AME4</accession>
<evidence type="ECO:0000313" key="4">
    <source>
        <dbReference type="EMBL" id="AWT60250.1"/>
    </source>
</evidence>
<reference evidence="4 5" key="1">
    <citation type="submission" date="2018-06" db="EMBL/GenBank/DDBJ databases">
        <title>Draft Genome Sequence of a Novel Marine Bacterium Related to the Verrucomicrobia.</title>
        <authorList>
            <person name="Vosseberg J."/>
            <person name="Martijn J."/>
            <person name="Ettema T.J.G."/>
        </authorList>
    </citation>
    <scope>NUCLEOTIDE SEQUENCE [LARGE SCALE GENOMIC DNA]</scope>
    <source>
        <strain evidence="4">TARA_B100001123</strain>
    </source>
</reference>
<proteinExistence type="predicted"/>
<dbReference type="KEGG" id="mtar:DF168_01453"/>
<evidence type="ECO:0000259" key="3">
    <source>
        <dbReference type="Pfam" id="PF00144"/>
    </source>
</evidence>